<dbReference type="PIRSF" id="PIRSF002799">
    <property type="entry name" value="PBP_1b"/>
    <property type="match status" value="1"/>
</dbReference>
<organism evidence="29 30">
    <name type="scientific">Thiorhodococcus minor</name>
    <dbReference type="NCBI Taxonomy" id="57489"/>
    <lineage>
        <taxon>Bacteria</taxon>
        <taxon>Pseudomonadati</taxon>
        <taxon>Pseudomonadota</taxon>
        <taxon>Gammaproteobacteria</taxon>
        <taxon>Chromatiales</taxon>
        <taxon>Chromatiaceae</taxon>
        <taxon>Thiorhodococcus</taxon>
    </lineage>
</organism>
<dbReference type="InterPro" id="IPR023346">
    <property type="entry name" value="Lysozyme-like_dom_sf"/>
</dbReference>
<keyword evidence="17" id="KW-0511">Multifunctional enzyme</keyword>
<keyword evidence="8" id="KW-0121">Carboxypeptidase</keyword>
<dbReference type="AlphaFoldDB" id="A0A6M0K0G4"/>
<evidence type="ECO:0000256" key="6">
    <source>
        <dbReference type="ARBA" id="ARBA00018637"/>
    </source>
</evidence>
<comment type="catalytic activity">
    <reaction evidence="21">
        <text>[GlcNAc-(1-&gt;4)-Mur2Ac(oyl-L-Ala-gamma-D-Glu-L-Lys-D-Ala-D-Ala)](n)-di-trans,octa-cis-undecaprenyl diphosphate + beta-D-GlcNAc-(1-&gt;4)-Mur2Ac(oyl-L-Ala-gamma-D-Glu-L-Lys-D-Ala-D-Ala)-di-trans,octa-cis-undecaprenyl diphosphate = [GlcNAc-(1-&gt;4)-Mur2Ac(oyl-L-Ala-gamma-D-Glu-L-Lys-D-Ala-D-Ala)](n+1)-di-trans,octa-cis-undecaprenyl diphosphate + di-trans,octa-cis-undecaprenyl diphosphate + H(+)</text>
        <dbReference type="Rhea" id="RHEA:23708"/>
        <dbReference type="Rhea" id="RHEA-COMP:9602"/>
        <dbReference type="Rhea" id="RHEA-COMP:9603"/>
        <dbReference type="ChEBI" id="CHEBI:15378"/>
        <dbReference type="ChEBI" id="CHEBI:58405"/>
        <dbReference type="ChEBI" id="CHEBI:60033"/>
        <dbReference type="ChEBI" id="CHEBI:78435"/>
        <dbReference type="EC" id="2.4.99.28"/>
    </reaction>
</comment>
<dbReference type="InterPro" id="IPR001460">
    <property type="entry name" value="PCN-bd_Tpept"/>
</dbReference>
<comment type="similarity">
    <text evidence="5 23">In the N-terminal section; belongs to the glycosyltransferase 51 family.</text>
</comment>
<evidence type="ECO:0000256" key="2">
    <source>
        <dbReference type="ARBA" id="ARBA00004236"/>
    </source>
</evidence>
<dbReference type="SUPFAM" id="SSF56601">
    <property type="entry name" value="beta-lactamase/transpeptidase-like"/>
    <property type="match status" value="1"/>
</dbReference>
<evidence type="ECO:0000256" key="8">
    <source>
        <dbReference type="ARBA" id="ARBA00022645"/>
    </source>
</evidence>
<evidence type="ECO:0000256" key="19">
    <source>
        <dbReference type="ARBA" id="ARBA00032454"/>
    </source>
</evidence>
<feature type="domain" description="Penicillin-binding protein transpeptidase" evidence="26">
    <location>
        <begin position="423"/>
        <end position="668"/>
    </location>
</feature>
<dbReference type="GO" id="GO:0071555">
    <property type="term" value="P:cell wall organization"/>
    <property type="evidence" value="ECO:0007669"/>
    <property type="project" value="UniProtKB-UniRule"/>
</dbReference>
<dbReference type="RefSeq" id="WP_164453324.1">
    <property type="nucleotide sequence ID" value="NZ_JAAIJQ010000036.1"/>
</dbReference>
<evidence type="ECO:0000256" key="11">
    <source>
        <dbReference type="ARBA" id="ARBA00022679"/>
    </source>
</evidence>
<dbReference type="PANTHER" id="PTHR32282">
    <property type="entry name" value="BINDING PROTEIN TRANSPEPTIDASE, PUTATIVE-RELATED"/>
    <property type="match status" value="1"/>
</dbReference>
<evidence type="ECO:0000256" key="3">
    <source>
        <dbReference type="ARBA" id="ARBA00004752"/>
    </source>
</evidence>
<evidence type="ECO:0000256" key="7">
    <source>
        <dbReference type="ARBA" id="ARBA00022475"/>
    </source>
</evidence>
<keyword evidence="13 23" id="KW-0133">Cell shape</keyword>
<feature type="domain" description="Bifunctional transglycosylase second" evidence="28">
    <location>
        <begin position="59"/>
        <end position="144"/>
    </location>
</feature>
<keyword evidence="15" id="KW-0472">Membrane</keyword>
<evidence type="ECO:0000256" key="4">
    <source>
        <dbReference type="ARBA" id="ARBA00007090"/>
    </source>
</evidence>
<dbReference type="Gene3D" id="1.10.3810.10">
    <property type="entry name" value="Biosynthetic peptidoglycan transglycosylase-like"/>
    <property type="match status" value="1"/>
</dbReference>
<dbReference type="EMBL" id="JAAIJQ010000036">
    <property type="protein sequence ID" value="NEV62859.1"/>
    <property type="molecule type" value="Genomic_DNA"/>
</dbReference>
<dbReference type="GO" id="GO:0005886">
    <property type="term" value="C:plasma membrane"/>
    <property type="evidence" value="ECO:0007669"/>
    <property type="project" value="UniProtKB-SubCell"/>
</dbReference>
<dbReference type="InterPro" id="IPR028166">
    <property type="entry name" value="UB2H"/>
</dbReference>
<evidence type="ECO:0000256" key="14">
    <source>
        <dbReference type="ARBA" id="ARBA00022984"/>
    </source>
</evidence>
<dbReference type="GO" id="GO:0008658">
    <property type="term" value="F:penicillin binding"/>
    <property type="evidence" value="ECO:0007669"/>
    <property type="project" value="UniProtKB-UniRule"/>
</dbReference>
<dbReference type="GO" id="GO:0006508">
    <property type="term" value="P:proteolysis"/>
    <property type="evidence" value="ECO:0007669"/>
    <property type="project" value="UniProtKB-KW"/>
</dbReference>
<keyword evidence="30" id="KW-1185">Reference proteome</keyword>
<keyword evidence="16" id="KW-0046">Antibiotic resistance</keyword>
<dbReference type="Pfam" id="PF14814">
    <property type="entry name" value="UB2H"/>
    <property type="match status" value="1"/>
</dbReference>
<keyword evidence="12" id="KW-0378">Hydrolase</keyword>
<dbReference type="SUPFAM" id="SSF53955">
    <property type="entry name" value="Lysozyme-like"/>
    <property type="match status" value="1"/>
</dbReference>
<feature type="domain" description="Glycosyl transferase family 51" evidence="27">
    <location>
        <begin position="151"/>
        <end position="327"/>
    </location>
</feature>
<accession>A0A6M0K0G4</accession>
<comment type="function">
    <text evidence="1 23">Cell wall formation. Synthesis of cross-linked peptidoglycan from the lipid intermediates. The enzyme has a penicillin-insensitive transglycosylase N-terminal domain (formation of linear glycan strands) and a penicillin-sensitive transpeptidase C-terminal domain (cross-linking of the peptide subunits).</text>
</comment>
<gene>
    <name evidence="29" type="primary">mrcB</name>
    <name evidence="29" type="ORF">G3446_13320</name>
</gene>
<dbReference type="UniPathway" id="UPA00219"/>
<evidence type="ECO:0000256" key="20">
    <source>
        <dbReference type="ARBA" id="ARBA00034000"/>
    </source>
</evidence>
<evidence type="ECO:0000256" key="13">
    <source>
        <dbReference type="ARBA" id="ARBA00022960"/>
    </source>
</evidence>
<evidence type="ECO:0000256" key="16">
    <source>
        <dbReference type="ARBA" id="ARBA00023251"/>
    </source>
</evidence>
<evidence type="ECO:0000313" key="29">
    <source>
        <dbReference type="EMBL" id="NEV62859.1"/>
    </source>
</evidence>
<dbReference type="Proteomes" id="UP000483379">
    <property type="component" value="Unassembled WGS sequence"/>
</dbReference>
<evidence type="ECO:0000256" key="21">
    <source>
        <dbReference type="ARBA" id="ARBA00049902"/>
    </source>
</evidence>
<evidence type="ECO:0000256" key="15">
    <source>
        <dbReference type="ARBA" id="ARBA00023136"/>
    </source>
</evidence>
<dbReference type="GO" id="GO:0008360">
    <property type="term" value="P:regulation of cell shape"/>
    <property type="evidence" value="ECO:0007669"/>
    <property type="project" value="UniProtKB-UniRule"/>
</dbReference>
<keyword evidence="18 23" id="KW-0961">Cell wall biogenesis/degradation</keyword>
<evidence type="ECO:0000256" key="17">
    <source>
        <dbReference type="ARBA" id="ARBA00023268"/>
    </source>
</evidence>
<evidence type="ECO:0000313" key="30">
    <source>
        <dbReference type="Proteomes" id="UP000483379"/>
    </source>
</evidence>
<evidence type="ECO:0000256" key="18">
    <source>
        <dbReference type="ARBA" id="ARBA00023316"/>
    </source>
</evidence>
<comment type="similarity">
    <text evidence="4 23">In the C-terminal section; belongs to the transpeptidase family.</text>
</comment>
<dbReference type="GO" id="GO:0009252">
    <property type="term" value="P:peptidoglycan biosynthetic process"/>
    <property type="evidence" value="ECO:0007669"/>
    <property type="project" value="UniProtKB-UniRule"/>
</dbReference>
<dbReference type="FunFam" id="1.10.3810.10:FF:000001">
    <property type="entry name" value="Penicillin-binding protein 1A"/>
    <property type="match status" value="1"/>
</dbReference>
<sequence>MPKRFRLGRFLFRSTLVLTLVFGGLVALYGAHLDRVVRDKFEGQRWALPARVYARPLELYVGKHLKADDLQAELDRLSYHEKASPAASGYFHRDGDSFQVRTRAFRFWDGREPDRFLKVGFEDGKVASLEALEEERPDPALVRLDPMLIASIYPTHNEDRVLVRRKEIPDLLVRTLMAVEDRNFYRHMGVDPKGILRAVVSNLQAGAVVEGASTLTQQLVKNFYLSADRTFERKIKEAYMALLLERRYSKDEILEAYANEIYLGQDGSRAIHGFGLASEFYFDLPLSELDVAKTALLVGMVQAPSSLDPRRHPEAAERRRNLVLDLMVRDGVIEPEAAAQAKEQPLGIQNGGGRPAGAYPHFITLVRRQLQRDYRDEDLRSEGLNIFTTLDPQVQATVEEALPKRLAALEKKRRMKPGTLETAAVVTSVTQGEVLAVAGGREPGYAGFNRALDAVRSIGSLVKPAVYLTALSESDRYTLTTSIQDKPVSLPDGARRWEPKNYNHRVYGAVPLYSALVRSLNLATVNLGLSVGVSKVADTLYAMGVQRQIRKVPSLLLGSVSMSPLEVAQMYQTIAAGGYRAPLRAIREVVDAHGLPLNRYPLAVEAVVDPKAAYLTTWAMQRVVTQGTAKWLGAKLPDGMTMAGKTGTTDDMRDSWFAGFTGDKVAAVWVGRDDYKPMGLAGGTGALRVWGELMLAMENEPLPEAPPDGVVLADACGRSNVPYIGDSASRPGCGGGNKRRTPSGKSESRVARNQAESSEPARQRPEPKPEPPPRPREQTQNHFMRDFYN</sequence>
<dbReference type="GO" id="GO:0046677">
    <property type="term" value="P:response to antibiotic"/>
    <property type="evidence" value="ECO:0007669"/>
    <property type="project" value="UniProtKB-UniRule"/>
</dbReference>
<evidence type="ECO:0000256" key="1">
    <source>
        <dbReference type="ARBA" id="ARBA00002624"/>
    </source>
</evidence>
<dbReference type="InterPro" id="IPR001264">
    <property type="entry name" value="Glyco_trans_51"/>
</dbReference>
<dbReference type="GO" id="GO:0030288">
    <property type="term" value="C:outer membrane-bounded periplasmic space"/>
    <property type="evidence" value="ECO:0007669"/>
    <property type="project" value="TreeGrafter"/>
</dbReference>
<evidence type="ECO:0000259" key="27">
    <source>
        <dbReference type="Pfam" id="PF00912"/>
    </source>
</evidence>
<evidence type="ECO:0000256" key="22">
    <source>
        <dbReference type="NCBIfam" id="TIGR02071"/>
    </source>
</evidence>
<dbReference type="InterPro" id="IPR011813">
    <property type="entry name" value="PBP_1b"/>
</dbReference>
<feature type="region of interest" description="Disordered" evidence="25">
    <location>
        <begin position="723"/>
        <end position="789"/>
    </location>
</feature>
<comment type="caution">
    <text evidence="29">The sequence shown here is derived from an EMBL/GenBank/DDBJ whole genome shotgun (WGS) entry which is preliminary data.</text>
</comment>
<proteinExistence type="inferred from homology"/>
<evidence type="ECO:0000256" key="12">
    <source>
        <dbReference type="ARBA" id="ARBA00022801"/>
    </source>
</evidence>
<dbReference type="GO" id="GO:0008955">
    <property type="term" value="F:peptidoglycan glycosyltransferase activity"/>
    <property type="evidence" value="ECO:0007669"/>
    <property type="project" value="UniProtKB-UniRule"/>
</dbReference>
<dbReference type="PANTHER" id="PTHR32282:SF11">
    <property type="entry name" value="PENICILLIN-BINDING PROTEIN 1B"/>
    <property type="match status" value="1"/>
</dbReference>
<dbReference type="InterPro" id="IPR012338">
    <property type="entry name" value="Beta-lactam/transpept-like"/>
</dbReference>
<dbReference type="Gene3D" id="3.30.2060.10">
    <property type="entry name" value="Penicillin-binding protein 1b domain"/>
    <property type="match status" value="1"/>
</dbReference>
<evidence type="ECO:0000256" key="23">
    <source>
        <dbReference type="PIRNR" id="PIRNR002799"/>
    </source>
</evidence>
<dbReference type="InterPro" id="IPR050396">
    <property type="entry name" value="Glycosyltr_51/Transpeptidase"/>
</dbReference>
<comment type="pathway">
    <text evidence="3 23">Cell wall biogenesis; peptidoglycan biosynthesis.</text>
</comment>
<keyword evidence="10 23" id="KW-0328">Glycosyltransferase</keyword>
<evidence type="ECO:0000256" key="5">
    <source>
        <dbReference type="ARBA" id="ARBA00007739"/>
    </source>
</evidence>
<name>A0A6M0K0G4_9GAMM</name>
<dbReference type="GO" id="GO:0009274">
    <property type="term" value="C:peptidoglycan-based cell wall"/>
    <property type="evidence" value="ECO:0007669"/>
    <property type="project" value="UniProtKB-UniRule"/>
</dbReference>
<dbReference type="Pfam" id="PF00912">
    <property type="entry name" value="Transgly"/>
    <property type="match status" value="1"/>
</dbReference>
<evidence type="ECO:0000256" key="9">
    <source>
        <dbReference type="ARBA" id="ARBA00022670"/>
    </source>
</evidence>
<dbReference type="NCBIfam" id="TIGR02071">
    <property type="entry name" value="PBP_1b"/>
    <property type="match status" value="1"/>
</dbReference>
<evidence type="ECO:0000259" key="26">
    <source>
        <dbReference type="Pfam" id="PF00905"/>
    </source>
</evidence>
<reference evidence="29 30" key="1">
    <citation type="submission" date="2020-02" db="EMBL/GenBank/DDBJ databases">
        <title>Genome sequences of Thiorhodococcus mannitoliphagus and Thiorhodococcus minor, purple sulfur photosynthetic bacteria in the gammaproteobacterial family, Chromatiaceae.</title>
        <authorList>
            <person name="Aviles F.A."/>
            <person name="Meyer T.E."/>
            <person name="Kyndt J.A."/>
        </authorList>
    </citation>
    <scope>NUCLEOTIDE SEQUENCE [LARGE SCALE GENOMIC DNA]</scope>
    <source>
        <strain evidence="29 30">DSM 11518</strain>
    </source>
</reference>
<keyword evidence="14 23" id="KW-0573">Peptidoglycan synthesis</keyword>
<feature type="active site" description="Acyl-ester intermediate; for transpeptidase activity" evidence="24">
    <location>
        <position position="460"/>
    </location>
</feature>
<evidence type="ECO:0000259" key="28">
    <source>
        <dbReference type="Pfam" id="PF14814"/>
    </source>
</evidence>
<evidence type="ECO:0000256" key="10">
    <source>
        <dbReference type="ARBA" id="ARBA00022676"/>
    </source>
</evidence>
<dbReference type="InterPro" id="IPR036950">
    <property type="entry name" value="PBP_transglycosylase"/>
</dbReference>
<protein>
    <recommendedName>
        <fullName evidence="6 22">Penicillin-binding protein 1B</fullName>
        <shortName evidence="23">PBP-1b</shortName>
        <shortName evidence="23">PBP1b</shortName>
    </recommendedName>
    <alternativeName>
        <fullName evidence="19 23">Murein polymerase</fullName>
    </alternativeName>
</protein>
<evidence type="ECO:0000256" key="24">
    <source>
        <dbReference type="PIRSR" id="PIRSR002799-1"/>
    </source>
</evidence>
<dbReference type="Pfam" id="PF00905">
    <property type="entry name" value="Transpeptidase"/>
    <property type="match status" value="1"/>
</dbReference>
<dbReference type="Gene3D" id="3.40.710.10">
    <property type="entry name" value="DD-peptidase/beta-lactamase superfamily"/>
    <property type="match status" value="1"/>
</dbReference>
<keyword evidence="7" id="KW-1003">Cell membrane</keyword>
<evidence type="ECO:0000256" key="25">
    <source>
        <dbReference type="SAM" id="MobiDB-lite"/>
    </source>
</evidence>
<comment type="catalytic activity">
    <reaction evidence="20">
        <text>Preferential cleavage: (Ac)2-L-Lys-D-Ala-|-D-Ala. Also transpeptidation of peptidyl-alanyl moieties that are N-acyl substituents of D-alanine.</text>
        <dbReference type="EC" id="3.4.16.4"/>
    </reaction>
</comment>
<feature type="compositionally biased region" description="Basic and acidic residues" evidence="25">
    <location>
        <begin position="759"/>
        <end position="789"/>
    </location>
</feature>
<keyword evidence="11 23" id="KW-0808">Transferase</keyword>
<keyword evidence="9" id="KW-0645">Protease</keyword>
<dbReference type="GO" id="GO:0009002">
    <property type="term" value="F:serine-type D-Ala-D-Ala carboxypeptidase activity"/>
    <property type="evidence" value="ECO:0007669"/>
    <property type="project" value="UniProtKB-EC"/>
</dbReference>
<feature type="active site" description="Proton donor; for transglycosylase activity" evidence="24">
    <location>
        <position position="180"/>
    </location>
</feature>
<comment type="subcellular location">
    <subcellularLocation>
        <location evidence="2">Cell membrane</location>
    </subcellularLocation>
</comment>